<sequence>MRVAKQDISSAIRSFLSRCSIPYQKLPMDVTFLELCYTEATKRGYIVEGPDPLKPFIPAGVAIAFTSYAHLGNTSVQVWIALYTACAIYCDDKFQKDTDTVAVFSERLMRGQPQEDRALNAFVDLILEIPRHFPRVIANIMVSSTLNLVNALLLEDQTKGMKVSAWADNYPTFSRIMSGVTELYGLAIFPPEIPLQSFIQALPSLMLVIMNVNDILSFYKEELVEESVNQISLIALCRDCSISHAFHSLIHETVEAHQKIIRILEPDAKALDAYNKFASGYVYFHTSLDSRYRLNELELELESAASESV</sequence>
<protein>
    <submittedName>
        <fullName evidence="3">Isoprenoid synthase domain-containing protein</fullName>
    </submittedName>
</protein>
<dbReference type="SUPFAM" id="SSF48576">
    <property type="entry name" value="Terpenoid synthases"/>
    <property type="match status" value="1"/>
</dbReference>
<name>A0AA38MWA3_9AGAR</name>
<dbReference type="Proteomes" id="UP001176059">
    <property type="component" value="Unassembled WGS sequence"/>
</dbReference>
<gene>
    <name evidence="3" type="ORF">DFJ43DRAFT_1058194</name>
</gene>
<dbReference type="InterPro" id="IPR008949">
    <property type="entry name" value="Isoprenoid_synthase_dom_sf"/>
</dbReference>
<evidence type="ECO:0000256" key="2">
    <source>
        <dbReference type="ARBA" id="ARBA00023239"/>
    </source>
</evidence>
<dbReference type="Pfam" id="PF06330">
    <property type="entry name" value="TRI5"/>
    <property type="match status" value="1"/>
</dbReference>
<dbReference type="InterPro" id="IPR024652">
    <property type="entry name" value="Trichodiene_synth"/>
</dbReference>
<reference evidence="3" key="2">
    <citation type="journal article" date="2023" name="Proc. Natl. Acad. Sci. U.S.A.">
        <title>A global phylogenomic analysis of the shiitake genus Lentinula.</title>
        <authorList>
            <person name="Sierra-Patev S."/>
            <person name="Min B."/>
            <person name="Naranjo-Ortiz M."/>
            <person name="Looney B."/>
            <person name="Konkel Z."/>
            <person name="Slot J.C."/>
            <person name="Sakamoto Y."/>
            <person name="Steenwyk J.L."/>
            <person name="Rokas A."/>
            <person name="Carro J."/>
            <person name="Camarero S."/>
            <person name="Ferreira P."/>
            <person name="Molpeceres G."/>
            <person name="Ruiz-Duenas F.J."/>
            <person name="Serrano A."/>
            <person name="Henrissat B."/>
            <person name="Drula E."/>
            <person name="Hughes K.W."/>
            <person name="Mata J.L."/>
            <person name="Ishikawa N.K."/>
            <person name="Vargas-Isla R."/>
            <person name="Ushijima S."/>
            <person name="Smith C.A."/>
            <person name="Donoghue J."/>
            <person name="Ahrendt S."/>
            <person name="Andreopoulos W."/>
            <person name="He G."/>
            <person name="LaButti K."/>
            <person name="Lipzen A."/>
            <person name="Ng V."/>
            <person name="Riley R."/>
            <person name="Sandor L."/>
            <person name="Barry K."/>
            <person name="Martinez A.T."/>
            <person name="Xiao Y."/>
            <person name="Gibbons J.G."/>
            <person name="Terashima K."/>
            <person name="Grigoriev I.V."/>
            <person name="Hibbett D."/>
        </authorList>
    </citation>
    <scope>NUCLEOTIDE SEQUENCE</scope>
    <source>
        <strain evidence="3">ET3784</strain>
    </source>
</reference>
<reference evidence="3" key="1">
    <citation type="submission" date="2022-08" db="EMBL/GenBank/DDBJ databases">
        <authorList>
            <consortium name="DOE Joint Genome Institute"/>
            <person name="Min B."/>
            <person name="Sierra-Patev S."/>
            <person name="Naranjo-Ortiz M."/>
            <person name="Looney B."/>
            <person name="Konkel Z."/>
            <person name="Slot J.C."/>
            <person name="Sakamoto Y."/>
            <person name="Steenwyk J.L."/>
            <person name="Rokas A."/>
            <person name="Carro J."/>
            <person name="Camarero S."/>
            <person name="Ferreira P."/>
            <person name="Molpeceres G."/>
            <person name="Ruiz-duenas F.J."/>
            <person name="Serrano A."/>
            <person name="Henrissat B."/>
            <person name="Drula E."/>
            <person name="Hughes K.W."/>
            <person name="Mata J.L."/>
            <person name="Ishikawa N.K."/>
            <person name="Vargas-Isla R."/>
            <person name="Ushijima S."/>
            <person name="Smith C.A."/>
            <person name="Ahrendt S."/>
            <person name="Andreopoulos W."/>
            <person name="He G."/>
            <person name="LaButti K."/>
            <person name="Lipzen A."/>
            <person name="Ng V."/>
            <person name="Riley R."/>
            <person name="Sandor L."/>
            <person name="Barry K."/>
            <person name="Martinez A.T."/>
            <person name="Xiao Y."/>
            <person name="Gibbons J.G."/>
            <person name="Terashima K."/>
            <person name="Hibbett D.S."/>
            <person name="Grigoriev I.V."/>
        </authorList>
    </citation>
    <scope>NUCLEOTIDE SEQUENCE</scope>
    <source>
        <strain evidence="3">ET3784</strain>
    </source>
</reference>
<dbReference type="SFLD" id="SFLDS00005">
    <property type="entry name" value="Isoprenoid_Synthase_Type_I"/>
    <property type="match status" value="1"/>
</dbReference>
<comment type="similarity">
    <text evidence="1">Belongs to the trichodiene synthase family.</text>
</comment>
<dbReference type="AlphaFoldDB" id="A0AA38MWA3"/>
<evidence type="ECO:0000256" key="1">
    <source>
        <dbReference type="ARBA" id="ARBA00007946"/>
    </source>
</evidence>
<proteinExistence type="inferred from homology"/>
<evidence type="ECO:0000313" key="3">
    <source>
        <dbReference type="EMBL" id="KAJ3735539.1"/>
    </source>
</evidence>
<keyword evidence="2" id="KW-0456">Lyase</keyword>
<comment type="caution">
    <text evidence="3">The sequence shown here is derived from an EMBL/GenBank/DDBJ whole genome shotgun (WGS) entry which is preliminary data.</text>
</comment>
<accession>A0AA38MWA3</accession>
<keyword evidence="4" id="KW-1185">Reference proteome</keyword>
<dbReference type="EMBL" id="JANVFO010000009">
    <property type="protein sequence ID" value="KAJ3735539.1"/>
    <property type="molecule type" value="Genomic_DNA"/>
</dbReference>
<dbReference type="GO" id="GO:0016838">
    <property type="term" value="F:carbon-oxygen lyase activity, acting on phosphates"/>
    <property type="evidence" value="ECO:0007669"/>
    <property type="project" value="InterPro"/>
</dbReference>
<dbReference type="SFLD" id="SFLDG01021">
    <property type="entry name" value="Trichodiene_Synthase_Like"/>
    <property type="match status" value="1"/>
</dbReference>
<organism evidence="3 4">
    <name type="scientific">Lentinula guzmanii</name>
    <dbReference type="NCBI Taxonomy" id="2804957"/>
    <lineage>
        <taxon>Eukaryota</taxon>
        <taxon>Fungi</taxon>
        <taxon>Dikarya</taxon>
        <taxon>Basidiomycota</taxon>
        <taxon>Agaricomycotina</taxon>
        <taxon>Agaricomycetes</taxon>
        <taxon>Agaricomycetidae</taxon>
        <taxon>Agaricales</taxon>
        <taxon>Marasmiineae</taxon>
        <taxon>Omphalotaceae</taxon>
        <taxon>Lentinula</taxon>
    </lineage>
</organism>
<dbReference type="Gene3D" id="1.10.600.10">
    <property type="entry name" value="Farnesyl Diphosphate Synthase"/>
    <property type="match status" value="1"/>
</dbReference>
<evidence type="ECO:0000313" key="4">
    <source>
        <dbReference type="Proteomes" id="UP001176059"/>
    </source>
</evidence>